<dbReference type="SUPFAM" id="SSF50965">
    <property type="entry name" value="Galactose oxidase, central domain"/>
    <property type="match status" value="1"/>
</dbReference>
<dbReference type="Pfam" id="PF24681">
    <property type="entry name" value="Kelch_KLHDC2_KLHL20_DRC7"/>
    <property type="match status" value="1"/>
</dbReference>
<accession>A0ABQ9FXQ4</accession>
<organism evidence="2 3">
    <name type="scientific">Tegillarca granosa</name>
    <name type="common">Malaysian cockle</name>
    <name type="synonym">Anadara granosa</name>
    <dbReference type="NCBI Taxonomy" id="220873"/>
    <lineage>
        <taxon>Eukaryota</taxon>
        <taxon>Metazoa</taxon>
        <taxon>Spiralia</taxon>
        <taxon>Lophotrochozoa</taxon>
        <taxon>Mollusca</taxon>
        <taxon>Bivalvia</taxon>
        <taxon>Autobranchia</taxon>
        <taxon>Pteriomorphia</taxon>
        <taxon>Arcoida</taxon>
        <taxon>Arcoidea</taxon>
        <taxon>Arcidae</taxon>
        <taxon>Tegillarca</taxon>
    </lineage>
</organism>
<dbReference type="InterPro" id="IPR015915">
    <property type="entry name" value="Kelch-typ_b-propeller"/>
</dbReference>
<protein>
    <submittedName>
        <fullName evidence="2">Uncharacterized protein</fullName>
    </submittedName>
</protein>
<dbReference type="InterPro" id="IPR006652">
    <property type="entry name" value="Kelch_1"/>
</dbReference>
<evidence type="ECO:0000256" key="1">
    <source>
        <dbReference type="ARBA" id="ARBA00022441"/>
    </source>
</evidence>
<proteinExistence type="predicted"/>
<keyword evidence="1" id="KW-0880">Kelch repeat</keyword>
<gene>
    <name evidence="2" type="ORF">KUTeg_000499</name>
</gene>
<dbReference type="PANTHER" id="PTHR47196">
    <property type="entry name" value="KELCH DOMAIN-CONTAINING PROTEIN 9"/>
    <property type="match status" value="1"/>
</dbReference>
<keyword evidence="3" id="KW-1185">Reference proteome</keyword>
<name>A0ABQ9FXQ4_TEGGR</name>
<evidence type="ECO:0000313" key="2">
    <source>
        <dbReference type="EMBL" id="KAJ8322028.1"/>
    </source>
</evidence>
<dbReference type="Proteomes" id="UP001217089">
    <property type="component" value="Unassembled WGS sequence"/>
</dbReference>
<evidence type="ECO:0000313" key="3">
    <source>
        <dbReference type="Proteomes" id="UP001217089"/>
    </source>
</evidence>
<dbReference type="SUPFAM" id="SSF117281">
    <property type="entry name" value="Kelch motif"/>
    <property type="match status" value="1"/>
</dbReference>
<dbReference type="Gene3D" id="2.120.10.80">
    <property type="entry name" value="Kelch-type beta propeller"/>
    <property type="match status" value="4"/>
</dbReference>
<reference evidence="2 3" key="1">
    <citation type="submission" date="2022-12" db="EMBL/GenBank/DDBJ databases">
        <title>Chromosome-level genome of Tegillarca granosa.</title>
        <authorList>
            <person name="Kim J."/>
        </authorList>
    </citation>
    <scope>NUCLEOTIDE SEQUENCE [LARGE SCALE GENOMIC DNA]</scope>
    <source>
        <strain evidence="2">Teg-2019</strain>
        <tissue evidence="2">Adductor muscle</tissue>
    </source>
</reference>
<dbReference type="InterPro" id="IPR011043">
    <property type="entry name" value="Gal_Oxase/kelch_b-propeller"/>
</dbReference>
<dbReference type="Pfam" id="PF01344">
    <property type="entry name" value="Kelch_1"/>
    <property type="match status" value="1"/>
</dbReference>
<dbReference type="InterPro" id="IPR042941">
    <property type="entry name" value="KLDC9"/>
</dbReference>
<comment type="caution">
    <text evidence="2">The sequence shown here is derived from an EMBL/GenBank/DDBJ whole genome shotgun (WGS) entry which is preliminary data.</text>
</comment>
<dbReference type="PANTHER" id="PTHR47196:SF1">
    <property type="entry name" value="KELCH DOMAIN-CONTAINING PROTEIN 9"/>
    <property type="match status" value="1"/>
</dbReference>
<dbReference type="EMBL" id="JARBDR010000018">
    <property type="protein sequence ID" value="KAJ8322028.1"/>
    <property type="molecule type" value="Genomic_DNA"/>
</dbReference>
<sequence length="585" mass="63763">MVTALSGNNFYIHGGISKKDSTEPSDKLYKLELSSLTWSEINEPNSPALSHHACVPLENRYMVLIGGWNGKARTSKIFVYDTQKNVWLFPKSSGFPEDAGLSSHTASLLSKGEIIILGREGSLRMQRRSGSVYILKGSVESGFTYSHHGAAMDSRSGHTTNFIGSTLIVVGGRNDKLLEIHGGYKSGLSQPVTVTSKFADVAQKLKPVSKMPGGRKNHIAIEGPGAILIHGGETFDGRSKEPVGEMYILTQKPTISMVKVGISTVGRAAHVYCITPDKILIHGGLGGNCLYIHGGLEKIGSLVPSNKLYKLDFDTLIWNEVRVSGGPALSHHTCIPLKDRYMVLIGGWNGKSRTSDVFAFDTETKTWLFPKVSGFPDDGGLSSHTASLLNTGEILVLGREGSLRMQRLKEAGGNAYMLKGSVEKGEFRYSEYSGSTDSRSGHTTNFIDSTLYIIGGRNDNLLEAHSGYKTGLPKNLPEMKKFKDMAKKLQPLLRIPGGRKNHIVVEGSGFLFIHGGLTFDGRIKEPVGDMFLMTNKPNINFYKIGVSRVGRAGHICCVTSDHILFHGGFGGKTTVYGDTRYLEFR</sequence>